<dbReference type="EMBL" id="LAFY01000594">
    <property type="protein sequence ID" value="KJX96753.1"/>
    <property type="molecule type" value="Genomic_DNA"/>
</dbReference>
<comment type="caution">
    <text evidence="1">The sequence shown here is derived from an EMBL/GenBank/DDBJ whole genome shotgun (WGS) entry which is preliminary data.</text>
</comment>
<gene>
    <name evidence="1" type="ORF">TI39_contig602g00005</name>
</gene>
<sequence length="228" mass="25268">MANPTVDYMVGILALDPYELATGNIRIRGVPVAQVSDQTDDAFIKVWELVKEVACDAESTPEDINIAHFLAQTAKSRLPAKYKNHQFLHLIEHIAYPALKLGLMGADLDAIITEGDQAGEDTRLSKHYRQITKDGSLIRSIEKAHSDMVALINSSGVLCHDLVWSQRVPGWEGYHPKLISYAVHLLHESLVKLAILKQESAEMGYNVDGDGFGSNAEDFIELPEKYKA</sequence>
<evidence type="ECO:0000313" key="1">
    <source>
        <dbReference type="EMBL" id="KJX96753.1"/>
    </source>
</evidence>
<organism evidence="1 2">
    <name type="scientific">Zymoseptoria brevis</name>
    <dbReference type="NCBI Taxonomy" id="1047168"/>
    <lineage>
        <taxon>Eukaryota</taxon>
        <taxon>Fungi</taxon>
        <taxon>Dikarya</taxon>
        <taxon>Ascomycota</taxon>
        <taxon>Pezizomycotina</taxon>
        <taxon>Dothideomycetes</taxon>
        <taxon>Dothideomycetidae</taxon>
        <taxon>Mycosphaerellales</taxon>
        <taxon>Mycosphaerellaceae</taxon>
        <taxon>Zymoseptoria</taxon>
    </lineage>
</organism>
<name>A0A0F4GHJ4_9PEZI</name>
<keyword evidence="2" id="KW-1185">Reference proteome</keyword>
<proteinExistence type="predicted"/>
<reference evidence="1 2" key="1">
    <citation type="submission" date="2015-03" db="EMBL/GenBank/DDBJ databases">
        <title>RNA-seq based gene annotation and comparative genomics of four Zymoseptoria species reveal species-specific pathogenicity related genes and transposable element activity.</title>
        <authorList>
            <person name="Grandaubert J."/>
            <person name="Bhattacharyya A."/>
            <person name="Stukenbrock E.H."/>
        </authorList>
    </citation>
    <scope>NUCLEOTIDE SEQUENCE [LARGE SCALE GENOMIC DNA]</scope>
    <source>
        <strain evidence="1 2">Zb18110</strain>
    </source>
</reference>
<dbReference type="Proteomes" id="UP000033647">
    <property type="component" value="Unassembled WGS sequence"/>
</dbReference>
<protein>
    <submittedName>
        <fullName evidence="1">Uncharacterized protein</fullName>
    </submittedName>
</protein>
<accession>A0A0F4GHJ4</accession>
<evidence type="ECO:0000313" key="2">
    <source>
        <dbReference type="Proteomes" id="UP000033647"/>
    </source>
</evidence>
<dbReference type="AlphaFoldDB" id="A0A0F4GHJ4"/>